<evidence type="ECO:0000256" key="5">
    <source>
        <dbReference type="ARBA" id="ARBA00044075"/>
    </source>
</evidence>
<name>A0A9D3M5F9_ANGAN</name>
<keyword evidence="3 6" id="KW-0175">Coiled coil</keyword>
<accession>A0A9D3M5F9</accession>
<keyword evidence="2" id="KW-0796">Tight junction</keyword>
<keyword evidence="10" id="KW-1185">Reference proteome</keyword>
<evidence type="ECO:0000256" key="2">
    <source>
        <dbReference type="ARBA" id="ARBA00022427"/>
    </source>
</evidence>
<protein>
    <recommendedName>
        <fullName evidence="5">Cingulin</fullName>
    </recommendedName>
</protein>
<dbReference type="Proteomes" id="UP001044222">
    <property type="component" value="Chromosome 9"/>
</dbReference>
<comment type="subcellular location">
    <subcellularLocation>
        <location evidence="1">Cell junction</location>
        <location evidence="1">Tight junction</location>
    </subcellularLocation>
</comment>
<proteinExistence type="inferred from homology"/>
<organism evidence="9 10">
    <name type="scientific">Anguilla anguilla</name>
    <name type="common">European freshwater eel</name>
    <name type="synonym">Muraena anguilla</name>
    <dbReference type="NCBI Taxonomy" id="7936"/>
    <lineage>
        <taxon>Eukaryota</taxon>
        <taxon>Metazoa</taxon>
        <taxon>Chordata</taxon>
        <taxon>Craniata</taxon>
        <taxon>Vertebrata</taxon>
        <taxon>Euteleostomi</taxon>
        <taxon>Actinopterygii</taxon>
        <taxon>Neopterygii</taxon>
        <taxon>Teleostei</taxon>
        <taxon>Anguilliformes</taxon>
        <taxon>Anguillidae</taxon>
        <taxon>Anguilla</taxon>
    </lineage>
</organism>
<evidence type="ECO:0000313" key="10">
    <source>
        <dbReference type="Proteomes" id="UP001044222"/>
    </source>
</evidence>
<sequence>MSTLSAEWKAPLDYGVQIRFINDLQDSGGGTRWARGGGGRGQPAHLAHLQVRRGGAGAGHRRAALRGTEGGREGRLVRGAAEEREAPALARPRPWPHPRPRPDLLQPAPQEGGEGRAAPAQPLGRAHSQDSLLERRAMADFRGLVARPPGRPLGSHGALDGGAAAAGGGEEAALNGRRGSGQGRGGAYPPSPSRTAPSGRALDDGPSSAVDTHSLAPINRLISKFGGGGGGDGSAGPPRGRSKPQIRPKPGALDAHDGVPEALAPPRSLSSPPPPLARPQPLRLLASAFLRLLLQQPGAELQVQQQSDVPPPGLHAPSSWSVGRVVAKETPQIAQTEKQVTPDLLRDQGQSSEVTSKEERTKQAIYSILKEGTSESAAATNRKVDLILEKLQDLGVSQGADPTMKAELEECLEENLRLQEQLDRKKAELHQTHSDVTQLRMEREAAELRGRVLEDQLAQQQEDLRRAAEDAAQTETLHTELSGGAPLSCAQERLEEDALRQRERELTALKGALKDEVATHDQEIEALREQYALDMERLRSSMEQVAQSQQGIEAERLKVNASMHALEEQLDTAREELSTTKEELLQARLEKEEFEEELKELQERLNSMKEQMPDSSHAQTLTQDLYQCQDSLKRARSDLEQLRIQLDRKGAELLSLKKASEDREAEQSREIDRLKQQSQGDREELAQALEKAKQPAAAEAGWEAERLRDRLAATQRELQAQKAEQQELQETNTRLRDKITRLETRLESSSSQSSEAELALEEENKGLRAQLEEARRGAARLGQEREELSRRLEERDREREGLKRGKSELEEQKRLLDRSLEKIGKEMEQLSSESRLCVQGLQAQLEEYRERSRKELQDAQRQGKDRLNELQRAQGTARSLQEDERGRGEEGERRGRERDREGGVVLRLKKELLLCSEQRDSAQLEKELLSNRLKHSEEELGAEKSLHGDRSREIRPGVKQLELDLDEEKTNAELLSDRATRSRDQVDQLRSELMQERSCRQDVEVDKSVLERQTKVQELEERLHSLKMEKSSLQAAQRRMERRLKELNIIMEEERQRQSEQKDQLALRVKALKRQVDEREGEVERLEGLRRKGLREAEEHLEQMDVLQARVSTLEAELKRKAQQSRRPILSSADDEGLDDTFSIASLLS</sequence>
<dbReference type="InterPro" id="IPR002928">
    <property type="entry name" value="Myosin_tail"/>
</dbReference>
<evidence type="ECO:0000313" key="9">
    <source>
        <dbReference type="EMBL" id="KAG5842840.1"/>
    </source>
</evidence>
<dbReference type="Pfam" id="PF01576">
    <property type="entry name" value="Myosin_tail_1"/>
    <property type="match status" value="1"/>
</dbReference>
<feature type="compositionally biased region" description="Basic and acidic residues" evidence="7">
    <location>
        <begin position="849"/>
        <end position="869"/>
    </location>
</feature>
<feature type="compositionally biased region" description="Low complexity" evidence="7">
    <location>
        <begin position="747"/>
        <end position="757"/>
    </location>
</feature>
<feature type="region of interest" description="Disordered" evidence="7">
    <location>
        <begin position="658"/>
        <end position="814"/>
    </location>
</feature>
<dbReference type="PANTHER" id="PTHR46349:SF4">
    <property type="entry name" value="CINGULIN"/>
    <property type="match status" value="1"/>
</dbReference>
<feature type="coiled-coil region" evidence="6">
    <location>
        <begin position="408"/>
        <end position="477"/>
    </location>
</feature>
<feature type="compositionally biased region" description="Low complexity" evidence="7">
    <location>
        <begin position="715"/>
        <end position="730"/>
    </location>
</feature>
<dbReference type="AlphaFoldDB" id="A0A9D3M5F9"/>
<feature type="compositionally biased region" description="Basic and acidic residues" evidence="7">
    <location>
        <begin position="762"/>
        <end position="814"/>
    </location>
</feature>
<evidence type="ECO:0000256" key="3">
    <source>
        <dbReference type="ARBA" id="ARBA00023054"/>
    </source>
</evidence>
<feature type="compositionally biased region" description="Basic and acidic residues" evidence="7">
    <location>
        <begin position="69"/>
        <end position="86"/>
    </location>
</feature>
<feature type="region of interest" description="Disordered" evidence="7">
    <location>
        <begin position="332"/>
        <end position="358"/>
    </location>
</feature>
<feature type="compositionally biased region" description="Basic and acidic residues" evidence="7">
    <location>
        <begin position="658"/>
        <end position="693"/>
    </location>
</feature>
<comment type="caution">
    <text evidence="9">The sequence shown here is derived from an EMBL/GenBank/DDBJ whole genome shotgun (WGS) entry which is preliminary data.</text>
</comment>
<evidence type="ECO:0000256" key="4">
    <source>
        <dbReference type="ARBA" id="ARBA00038467"/>
    </source>
</evidence>
<feature type="region of interest" description="Disordered" evidence="7">
    <location>
        <begin position="145"/>
        <end position="280"/>
    </location>
</feature>
<feature type="coiled-coil region" evidence="6">
    <location>
        <begin position="919"/>
        <end position="1124"/>
    </location>
</feature>
<reference evidence="9" key="1">
    <citation type="submission" date="2021-01" db="EMBL/GenBank/DDBJ databases">
        <title>A chromosome-scale assembly of European eel, Anguilla anguilla.</title>
        <authorList>
            <person name="Henkel C."/>
            <person name="Jong-Raadsen S.A."/>
            <person name="Dufour S."/>
            <person name="Weltzien F.-A."/>
            <person name="Palstra A.P."/>
            <person name="Pelster B."/>
            <person name="Spaink H.P."/>
            <person name="Van Den Thillart G.E."/>
            <person name="Jansen H."/>
            <person name="Zahm M."/>
            <person name="Klopp C."/>
            <person name="Cedric C."/>
            <person name="Louis A."/>
            <person name="Berthelot C."/>
            <person name="Parey E."/>
            <person name="Roest Crollius H."/>
            <person name="Montfort J."/>
            <person name="Robinson-Rechavi M."/>
            <person name="Bucao C."/>
            <person name="Bouchez O."/>
            <person name="Gislard M."/>
            <person name="Lluch J."/>
            <person name="Milhes M."/>
            <person name="Lampietro C."/>
            <person name="Lopez Roques C."/>
            <person name="Donnadieu C."/>
            <person name="Braasch I."/>
            <person name="Desvignes T."/>
            <person name="Postlethwait J."/>
            <person name="Bobe J."/>
            <person name="Guiguen Y."/>
            <person name="Dirks R."/>
        </authorList>
    </citation>
    <scope>NUCLEOTIDE SEQUENCE</scope>
    <source>
        <strain evidence="9">Tag_6206</strain>
        <tissue evidence="9">Liver</tissue>
    </source>
</reference>
<dbReference type="PANTHER" id="PTHR46349">
    <property type="entry name" value="CINGULIN-LIKE PROTEIN 1-RELATED"/>
    <property type="match status" value="1"/>
</dbReference>
<feature type="region of interest" description="Disordered" evidence="7">
    <location>
        <begin position="849"/>
        <end position="900"/>
    </location>
</feature>
<evidence type="ECO:0000259" key="8">
    <source>
        <dbReference type="Pfam" id="PF01576"/>
    </source>
</evidence>
<feature type="compositionally biased region" description="Basic and acidic residues" evidence="7">
    <location>
        <begin position="733"/>
        <end position="746"/>
    </location>
</feature>
<feature type="compositionally biased region" description="Basic and acidic residues" evidence="7">
    <location>
        <begin position="880"/>
        <end position="900"/>
    </location>
</feature>
<feature type="domain" description="Myosin tail" evidence="8">
    <location>
        <begin position="1014"/>
        <end position="1117"/>
    </location>
</feature>
<dbReference type="GO" id="GO:0016459">
    <property type="term" value="C:myosin complex"/>
    <property type="evidence" value="ECO:0007669"/>
    <property type="project" value="InterPro"/>
</dbReference>
<dbReference type="EMBL" id="JAFIRN010000009">
    <property type="protein sequence ID" value="KAG5842840.1"/>
    <property type="molecule type" value="Genomic_DNA"/>
</dbReference>
<keyword evidence="2" id="KW-0965">Cell junction</keyword>
<feature type="region of interest" description="Disordered" evidence="7">
    <location>
        <begin position="53"/>
        <end position="128"/>
    </location>
</feature>
<gene>
    <name evidence="9" type="ORF">ANANG_G00182020</name>
</gene>
<evidence type="ECO:0000256" key="6">
    <source>
        <dbReference type="SAM" id="Coils"/>
    </source>
</evidence>
<comment type="similarity">
    <text evidence="4">Belongs to the cingulin family.</text>
</comment>
<feature type="compositionally biased region" description="Gly residues" evidence="7">
    <location>
        <begin position="225"/>
        <end position="234"/>
    </location>
</feature>
<evidence type="ECO:0000256" key="1">
    <source>
        <dbReference type="ARBA" id="ARBA00004435"/>
    </source>
</evidence>
<evidence type="ECO:0000256" key="7">
    <source>
        <dbReference type="SAM" id="MobiDB-lite"/>
    </source>
</evidence>